<accession>A0ABR0N0W4</accession>
<proteinExistence type="predicted"/>
<evidence type="ECO:0000313" key="2">
    <source>
        <dbReference type="EMBL" id="KAK5784173.1"/>
    </source>
</evidence>
<keyword evidence="3" id="KW-1185">Reference proteome</keyword>
<dbReference type="Gene3D" id="3.40.50.300">
    <property type="entry name" value="P-loop containing nucleotide triphosphate hydrolases"/>
    <property type="match status" value="1"/>
</dbReference>
<evidence type="ECO:0000259" key="1">
    <source>
        <dbReference type="Pfam" id="PF00931"/>
    </source>
</evidence>
<dbReference type="InterPro" id="IPR002182">
    <property type="entry name" value="NB-ARC"/>
</dbReference>
<gene>
    <name evidence="2" type="ORF">PVK06_038693</name>
</gene>
<dbReference type="Proteomes" id="UP001358586">
    <property type="component" value="Chromosome 11"/>
</dbReference>
<organism evidence="2 3">
    <name type="scientific">Gossypium arboreum</name>
    <name type="common">Tree cotton</name>
    <name type="synonym">Gossypium nanking</name>
    <dbReference type="NCBI Taxonomy" id="29729"/>
    <lineage>
        <taxon>Eukaryota</taxon>
        <taxon>Viridiplantae</taxon>
        <taxon>Streptophyta</taxon>
        <taxon>Embryophyta</taxon>
        <taxon>Tracheophyta</taxon>
        <taxon>Spermatophyta</taxon>
        <taxon>Magnoliopsida</taxon>
        <taxon>eudicotyledons</taxon>
        <taxon>Gunneridae</taxon>
        <taxon>Pentapetalae</taxon>
        <taxon>rosids</taxon>
        <taxon>malvids</taxon>
        <taxon>Malvales</taxon>
        <taxon>Malvaceae</taxon>
        <taxon>Malvoideae</taxon>
        <taxon>Gossypium</taxon>
    </lineage>
</organism>
<feature type="domain" description="NB-ARC" evidence="1">
    <location>
        <begin position="2"/>
        <end position="101"/>
    </location>
</feature>
<evidence type="ECO:0000313" key="3">
    <source>
        <dbReference type="Proteomes" id="UP001358586"/>
    </source>
</evidence>
<name>A0ABR0N0W4_GOSAR</name>
<dbReference type="Pfam" id="PF00931">
    <property type="entry name" value="NB-ARC"/>
    <property type="match status" value="1"/>
</dbReference>
<protein>
    <recommendedName>
        <fullName evidence="1">NB-ARC domain-containing protein</fullName>
    </recommendedName>
</protein>
<sequence>MARVRKTSVAKLVNNKLLNGVNSFDILVWVTISRKCSVIELQKKIVKAMNVVITKDKDETLRARMLFEILSKNGRFVLILDKLWERFSLEKVGIPKSSEAELVVTSQSLNPEGTIDKGLD</sequence>
<reference evidence="2 3" key="1">
    <citation type="submission" date="2023-03" db="EMBL/GenBank/DDBJ databases">
        <title>WGS of Gossypium arboreum.</title>
        <authorList>
            <person name="Yu D."/>
        </authorList>
    </citation>
    <scope>NUCLEOTIDE SEQUENCE [LARGE SCALE GENOMIC DNA]</scope>
    <source>
        <tissue evidence="2">Leaf</tissue>
    </source>
</reference>
<comment type="caution">
    <text evidence="2">The sequence shown here is derived from an EMBL/GenBank/DDBJ whole genome shotgun (WGS) entry which is preliminary data.</text>
</comment>
<dbReference type="EMBL" id="JARKNE010000011">
    <property type="protein sequence ID" value="KAK5784173.1"/>
    <property type="molecule type" value="Genomic_DNA"/>
</dbReference>
<dbReference type="SUPFAM" id="SSF52540">
    <property type="entry name" value="P-loop containing nucleoside triphosphate hydrolases"/>
    <property type="match status" value="1"/>
</dbReference>
<dbReference type="InterPro" id="IPR027417">
    <property type="entry name" value="P-loop_NTPase"/>
</dbReference>